<accession>A0A1A8IWA6</accession>
<evidence type="ECO:0008006" key="2">
    <source>
        <dbReference type="Google" id="ProtNLM"/>
    </source>
</evidence>
<proteinExistence type="predicted"/>
<name>A0A1A8IWA6_NOTKU</name>
<reference evidence="1" key="1">
    <citation type="submission" date="2016-05" db="EMBL/GenBank/DDBJ databases">
        <authorList>
            <person name="Lavstsen T."/>
            <person name="Jespersen J.S."/>
        </authorList>
    </citation>
    <scope>NUCLEOTIDE SEQUENCE</scope>
    <source>
        <tissue evidence="1">Brain</tissue>
    </source>
</reference>
<dbReference type="PANTHER" id="PTHR33332">
    <property type="entry name" value="REVERSE TRANSCRIPTASE DOMAIN-CONTAINING PROTEIN"/>
    <property type="match status" value="1"/>
</dbReference>
<protein>
    <recommendedName>
        <fullName evidence="2">Reverse transcriptase domain-containing protein</fullName>
    </recommendedName>
</protein>
<reference evidence="1" key="2">
    <citation type="submission" date="2016-06" db="EMBL/GenBank/DDBJ databases">
        <title>The genome of a short-lived fish provides insights into sex chromosome evolution and the genetic control of aging.</title>
        <authorList>
            <person name="Reichwald K."/>
            <person name="Felder M."/>
            <person name="Petzold A."/>
            <person name="Koch P."/>
            <person name="Groth M."/>
            <person name="Platzer M."/>
        </authorList>
    </citation>
    <scope>NUCLEOTIDE SEQUENCE</scope>
    <source>
        <tissue evidence="1">Brain</tissue>
    </source>
</reference>
<gene>
    <name evidence="1" type="primary">Nfu_g_1_004929</name>
</gene>
<sequence>ADDCQIYLQINQQHSFSIMSECLSQVRSWLSQNCLRLNDSKSDAILFSPTNMNGALDVSTLPLNLKSCATSLGVKLDSDLSMSSQVNATVKSCFSHSAASLVLSQSSNARILSQSFMLSLLHVWITQILS</sequence>
<feature type="non-terminal residue" evidence="1">
    <location>
        <position position="1"/>
    </location>
</feature>
<organism evidence="1">
    <name type="scientific">Nothobranchius kuhntae</name>
    <name type="common">Beira killifish</name>
    <dbReference type="NCBI Taxonomy" id="321403"/>
    <lineage>
        <taxon>Eukaryota</taxon>
        <taxon>Metazoa</taxon>
        <taxon>Chordata</taxon>
        <taxon>Craniata</taxon>
        <taxon>Vertebrata</taxon>
        <taxon>Euteleostomi</taxon>
        <taxon>Actinopterygii</taxon>
        <taxon>Neopterygii</taxon>
        <taxon>Teleostei</taxon>
        <taxon>Neoteleostei</taxon>
        <taxon>Acanthomorphata</taxon>
        <taxon>Ovalentaria</taxon>
        <taxon>Atherinomorphae</taxon>
        <taxon>Cyprinodontiformes</taxon>
        <taxon>Nothobranchiidae</taxon>
        <taxon>Nothobranchius</taxon>
    </lineage>
</organism>
<dbReference type="EMBL" id="HAED01015199">
    <property type="protein sequence ID" value="SBR01644.1"/>
    <property type="molecule type" value="Transcribed_RNA"/>
</dbReference>
<evidence type="ECO:0000313" key="1">
    <source>
        <dbReference type="EMBL" id="SBR01644.1"/>
    </source>
</evidence>
<dbReference type="AlphaFoldDB" id="A0A1A8IWA6"/>